<sequence length="76" mass="8757">KDCSFEMMKVLSLKGMRSLITVLKIMIKEEKEAYIVNHDDGEPMFVVNKEEKWLIDGDLMLVCDCDVKRETGCSLN</sequence>
<evidence type="ECO:0000313" key="1">
    <source>
        <dbReference type="EMBL" id="MCI20605.1"/>
    </source>
</evidence>
<name>A0A392QBH1_9FABA</name>
<protein>
    <submittedName>
        <fullName evidence="1">Uncharacterized protein</fullName>
    </submittedName>
</protein>
<reference evidence="1 2" key="1">
    <citation type="journal article" date="2018" name="Front. Plant Sci.">
        <title>Red Clover (Trifolium pratense) and Zigzag Clover (T. medium) - A Picture of Genomic Similarities and Differences.</title>
        <authorList>
            <person name="Dluhosova J."/>
            <person name="Istvanek J."/>
            <person name="Nedelnik J."/>
            <person name="Repkova J."/>
        </authorList>
    </citation>
    <scope>NUCLEOTIDE SEQUENCE [LARGE SCALE GENOMIC DNA]</scope>
    <source>
        <strain evidence="2">cv. 10/8</strain>
        <tissue evidence="1">Leaf</tissue>
    </source>
</reference>
<organism evidence="1 2">
    <name type="scientific">Trifolium medium</name>
    <dbReference type="NCBI Taxonomy" id="97028"/>
    <lineage>
        <taxon>Eukaryota</taxon>
        <taxon>Viridiplantae</taxon>
        <taxon>Streptophyta</taxon>
        <taxon>Embryophyta</taxon>
        <taxon>Tracheophyta</taxon>
        <taxon>Spermatophyta</taxon>
        <taxon>Magnoliopsida</taxon>
        <taxon>eudicotyledons</taxon>
        <taxon>Gunneridae</taxon>
        <taxon>Pentapetalae</taxon>
        <taxon>rosids</taxon>
        <taxon>fabids</taxon>
        <taxon>Fabales</taxon>
        <taxon>Fabaceae</taxon>
        <taxon>Papilionoideae</taxon>
        <taxon>50 kb inversion clade</taxon>
        <taxon>NPAAA clade</taxon>
        <taxon>Hologalegina</taxon>
        <taxon>IRL clade</taxon>
        <taxon>Trifolieae</taxon>
        <taxon>Trifolium</taxon>
    </lineage>
</organism>
<dbReference type="Proteomes" id="UP000265520">
    <property type="component" value="Unassembled WGS sequence"/>
</dbReference>
<evidence type="ECO:0000313" key="2">
    <source>
        <dbReference type="Proteomes" id="UP000265520"/>
    </source>
</evidence>
<dbReference type="AlphaFoldDB" id="A0A392QBH1"/>
<accession>A0A392QBH1</accession>
<dbReference type="EMBL" id="LXQA010120710">
    <property type="protein sequence ID" value="MCI20605.1"/>
    <property type="molecule type" value="Genomic_DNA"/>
</dbReference>
<comment type="caution">
    <text evidence="1">The sequence shown here is derived from an EMBL/GenBank/DDBJ whole genome shotgun (WGS) entry which is preliminary data.</text>
</comment>
<feature type="non-terminal residue" evidence="1">
    <location>
        <position position="1"/>
    </location>
</feature>
<proteinExistence type="predicted"/>
<keyword evidence="2" id="KW-1185">Reference proteome</keyword>